<name>A0A9D5DHI1_9CRYT</name>
<feature type="compositionally biased region" description="Basic and acidic residues" evidence="1">
    <location>
        <begin position="215"/>
        <end position="226"/>
    </location>
</feature>
<protein>
    <submittedName>
        <fullName evidence="3">Transmembrane domain-containing protein</fullName>
    </submittedName>
</protein>
<dbReference type="Proteomes" id="UP001067231">
    <property type="component" value="Unassembled WGS sequence"/>
</dbReference>
<evidence type="ECO:0000313" key="3">
    <source>
        <dbReference type="EMBL" id="KAJ1606137.1"/>
    </source>
</evidence>
<feature type="transmembrane region" description="Helical" evidence="2">
    <location>
        <begin position="47"/>
        <end position="68"/>
    </location>
</feature>
<comment type="caution">
    <text evidence="3">The sequence shown here is derived from an EMBL/GenBank/DDBJ whole genome shotgun (WGS) entry which is preliminary data.</text>
</comment>
<feature type="region of interest" description="Disordered" evidence="1">
    <location>
        <begin position="1"/>
        <end position="33"/>
    </location>
</feature>
<dbReference type="OrthoDB" id="342594at2759"/>
<sequence>MQMKELQNERGAWSGTRNTKDLETSPEIKGMTDNINQKRHTKRVTSCFTYLLVAAATTIALILIFIILDRSGRNAVQVYFQEVPPKMGVSLKPNYQRGAAESNIFVEKNTDSAYLGGSESEGMSFQGPDFGHYQSVMELYMNRLFVTPLNKMSLTIPINDQTLRSYQVEAIDYSTNDEMVFHLSLGHQLKINNETMILYDKSMDEINHFPTYSEEEGRERGRKPSENEIYNQRNEAGSKLRNTDKRRLQQLQHEYYNYTSTSEWNHKPEVVNNIIPTYYPRNPYIPPYGNPYYFAPNILVPYVYIY</sequence>
<keyword evidence="2 3" id="KW-0812">Transmembrane</keyword>
<accession>A0A9D5DHI1</accession>
<dbReference type="AlphaFoldDB" id="A0A9D5DHI1"/>
<reference evidence="3" key="1">
    <citation type="submission" date="2022-10" db="EMBL/GenBank/DDBJ databases">
        <title>Adaptive evolution leads to modifications in subtelomeric GC content in a zoonotic Cryptosporidium species.</title>
        <authorList>
            <person name="Li J."/>
            <person name="Feng Y."/>
            <person name="Xiao L."/>
        </authorList>
    </citation>
    <scope>NUCLEOTIDE SEQUENCE</scope>
    <source>
        <strain evidence="3">33844</strain>
    </source>
</reference>
<dbReference type="EMBL" id="JAPCXC010000083">
    <property type="protein sequence ID" value="KAJ1606137.1"/>
    <property type="molecule type" value="Genomic_DNA"/>
</dbReference>
<keyword evidence="2" id="KW-1133">Transmembrane helix</keyword>
<evidence type="ECO:0000256" key="2">
    <source>
        <dbReference type="SAM" id="Phobius"/>
    </source>
</evidence>
<keyword evidence="2" id="KW-0472">Membrane</keyword>
<organism evidence="3">
    <name type="scientific">Cryptosporidium canis</name>
    <dbReference type="NCBI Taxonomy" id="195482"/>
    <lineage>
        <taxon>Eukaryota</taxon>
        <taxon>Sar</taxon>
        <taxon>Alveolata</taxon>
        <taxon>Apicomplexa</taxon>
        <taxon>Conoidasida</taxon>
        <taxon>Coccidia</taxon>
        <taxon>Eucoccidiorida</taxon>
        <taxon>Eimeriorina</taxon>
        <taxon>Cryptosporidiidae</taxon>
        <taxon>Cryptosporidium</taxon>
    </lineage>
</organism>
<proteinExistence type="predicted"/>
<gene>
    <name evidence="3" type="ORF">OJ253_2859</name>
</gene>
<feature type="region of interest" description="Disordered" evidence="1">
    <location>
        <begin position="212"/>
        <end position="236"/>
    </location>
</feature>
<evidence type="ECO:0000256" key="1">
    <source>
        <dbReference type="SAM" id="MobiDB-lite"/>
    </source>
</evidence>